<dbReference type="Pfam" id="PF00582">
    <property type="entry name" value="Usp"/>
    <property type="match status" value="1"/>
</dbReference>
<dbReference type="AlphaFoldDB" id="A0A0N0U8C0"/>
<dbReference type="PATRIC" id="fig|271.14.peg.830"/>
<evidence type="ECO:0000313" key="3">
    <source>
        <dbReference type="EMBL" id="KOX89576.1"/>
    </source>
</evidence>
<reference evidence="3 4" key="1">
    <citation type="submission" date="2015-07" db="EMBL/GenBank/DDBJ databases">
        <authorList>
            <person name="Noorani M."/>
        </authorList>
    </citation>
    <scope>NUCLEOTIDE SEQUENCE [LARGE SCALE GENOMIC DNA]</scope>
    <source>
        <strain evidence="4">ATCC 25104 / DSM 625 / JCM 10724 / NBRC 103206 / NCIMB 11243 / YT-1</strain>
    </source>
</reference>
<dbReference type="PANTHER" id="PTHR46268">
    <property type="entry name" value="STRESS RESPONSE PROTEIN NHAX"/>
    <property type="match status" value="1"/>
</dbReference>
<gene>
    <name evidence="3" type="ORF">BVI061214_00745</name>
</gene>
<comment type="caution">
    <text evidence="3">The sequence shown here is derived from an EMBL/GenBank/DDBJ whole genome shotgun (WGS) entry which is preliminary data.</text>
</comment>
<dbReference type="RefSeq" id="WP_053767381.1">
    <property type="nucleotide sequence ID" value="NZ_LHCI01000106.1"/>
</dbReference>
<proteinExistence type="inferred from homology"/>
<name>A0A0N0U8C0_THEAQ</name>
<dbReference type="EMBL" id="LHCI01000106">
    <property type="protein sequence ID" value="KOX89576.1"/>
    <property type="molecule type" value="Genomic_DNA"/>
</dbReference>
<comment type="similarity">
    <text evidence="1">Belongs to the universal stress protein A family.</text>
</comment>
<accession>A0A0N0U8C0</accession>
<organism evidence="3 4">
    <name type="scientific">Thermus aquaticus</name>
    <dbReference type="NCBI Taxonomy" id="271"/>
    <lineage>
        <taxon>Bacteria</taxon>
        <taxon>Thermotogati</taxon>
        <taxon>Deinococcota</taxon>
        <taxon>Deinococci</taxon>
        <taxon>Thermales</taxon>
        <taxon>Thermaceae</taxon>
        <taxon>Thermus</taxon>
    </lineage>
</organism>
<dbReference type="SUPFAM" id="SSF52402">
    <property type="entry name" value="Adenine nucleotide alpha hydrolases-like"/>
    <property type="match status" value="2"/>
</dbReference>
<dbReference type="Gene3D" id="3.40.50.12370">
    <property type="match status" value="1"/>
</dbReference>
<feature type="domain" description="UspA" evidence="2">
    <location>
        <begin position="2"/>
        <end position="147"/>
    </location>
</feature>
<protein>
    <submittedName>
        <fullName evidence="3">Universal stress protein family protein</fullName>
    </submittedName>
</protein>
<dbReference type="CDD" id="cd00293">
    <property type="entry name" value="USP-like"/>
    <property type="match status" value="2"/>
</dbReference>
<dbReference type="PANTHER" id="PTHR46268:SF6">
    <property type="entry name" value="UNIVERSAL STRESS PROTEIN UP12"/>
    <property type="match status" value="1"/>
</dbReference>
<evidence type="ECO:0000259" key="2">
    <source>
        <dbReference type="Pfam" id="PF00582"/>
    </source>
</evidence>
<sequence length="268" mass="28712">MRILLATDGSPQARGAEVLAEWLSYKLSAKLLALFVRDVRLIRVPELLDLGALTIPLPVYREELEKALTFKGEAILERIRKSGEEAGLQVETLLETGLPHEVILRYARMADLVVLGRSGAAHGGSFAGLGSTVDRVLRASPTPVLLAPVDYVELEGAVLGYNASESAVRAMHTLALLAKPLGLRVRVVSVHDDPVQAGVWALEAETYLKDQGIATEALAFAGDPAEHLLSLQEPSDLLALGAPVRRLVLGSTAEYVVRHAVGPVLTAR</sequence>
<evidence type="ECO:0000313" key="4">
    <source>
        <dbReference type="Proteomes" id="UP000037685"/>
    </source>
</evidence>
<dbReference type="InterPro" id="IPR006016">
    <property type="entry name" value="UspA"/>
</dbReference>
<evidence type="ECO:0000256" key="1">
    <source>
        <dbReference type="ARBA" id="ARBA00008791"/>
    </source>
</evidence>
<dbReference type="Proteomes" id="UP000037685">
    <property type="component" value="Unassembled WGS sequence"/>
</dbReference>